<dbReference type="PANTHER" id="PTHR24112:SF43">
    <property type="entry name" value="CAPPING PROTEIN, ARP2_3 AND MYOSIN-I LINKER PROTEIN 3"/>
    <property type="match status" value="1"/>
</dbReference>
<feature type="compositionally biased region" description="Low complexity" evidence="1">
    <location>
        <begin position="274"/>
        <end position="287"/>
    </location>
</feature>
<evidence type="ECO:0000259" key="2">
    <source>
        <dbReference type="Pfam" id="PF16000"/>
    </source>
</evidence>
<dbReference type="Pfam" id="PF16000">
    <property type="entry name" value="CARMIL_C"/>
    <property type="match status" value="1"/>
</dbReference>
<dbReference type="InterPro" id="IPR031943">
    <property type="entry name" value="CARMIL_C"/>
</dbReference>
<dbReference type="EMBL" id="CH474049">
    <property type="protein sequence ID" value="EDM14230.1"/>
    <property type="molecule type" value="Genomic_DNA"/>
</dbReference>
<dbReference type="Proteomes" id="UP000234681">
    <property type="component" value="Chromosome 15"/>
</dbReference>
<evidence type="ECO:0000313" key="3">
    <source>
        <dbReference type="EMBL" id="EDM14230.1"/>
    </source>
</evidence>
<evidence type="ECO:0000256" key="1">
    <source>
        <dbReference type="SAM" id="MobiDB-lite"/>
    </source>
</evidence>
<dbReference type="PANTHER" id="PTHR24112">
    <property type="entry name" value="LEUCINE-RICH REPEAT, ISOFORM F-RELATED"/>
    <property type="match status" value="1"/>
</dbReference>
<organism evidence="3 4">
    <name type="scientific">Rattus norvegicus</name>
    <name type="common">Rat</name>
    <dbReference type="NCBI Taxonomy" id="10116"/>
    <lineage>
        <taxon>Eukaryota</taxon>
        <taxon>Metazoa</taxon>
        <taxon>Chordata</taxon>
        <taxon>Craniata</taxon>
        <taxon>Vertebrata</taxon>
        <taxon>Euteleostomi</taxon>
        <taxon>Mammalia</taxon>
        <taxon>Eutheria</taxon>
        <taxon>Euarchontoglires</taxon>
        <taxon>Glires</taxon>
        <taxon>Rodentia</taxon>
        <taxon>Myomorpha</taxon>
        <taxon>Muroidea</taxon>
        <taxon>Muridae</taxon>
        <taxon>Murinae</taxon>
        <taxon>Rattus</taxon>
    </lineage>
</organism>
<accession>A6KH01</accession>
<dbReference type="InterPro" id="IPR051279">
    <property type="entry name" value="PP1-Reg/Actin-Interact_Protein"/>
</dbReference>
<reference evidence="3 4" key="1">
    <citation type="submission" date="2005-07" db="EMBL/GenBank/DDBJ databases">
        <authorList>
            <person name="Mural R.J."/>
            <person name="Li P.W."/>
            <person name="Adams M.D."/>
            <person name="Amanatides P.G."/>
            <person name="Baden-Tillson H."/>
            <person name="Barnstead M."/>
            <person name="Chin S.H."/>
            <person name="Dew I."/>
            <person name="Evans C.A."/>
            <person name="Ferriera S."/>
            <person name="Flanigan M."/>
            <person name="Fosler C."/>
            <person name="Glodek A."/>
            <person name="Gu Z."/>
            <person name="Holt R.A."/>
            <person name="Jennings D."/>
            <person name="Kraft C.L."/>
            <person name="Lu F."/>
            <person name="Nguyen T."/>
            <person name="Nusskern D.R."/>
            <person name="Pfannkoch C.M."/>
            <person name="Sitter C."/>
            <person name="Sutton G.G."/>
            <person name="Venter J.C."/>
            <person name="Wang Z."/>
            <person name="Woodage T."/>
            <person name="Zheng X.H."/>
            <person name="Zhong F."/>
        </authorList>
    </citation>
    <scope>NUCLEOTIDE SEQUENCE [LARGE SCALE GENOMIC DNA]</scope>
    <source>
        <strain>BN</strain>
        <strain evidence="4">Sprague-Dawley</strain>
    </source>
</reference>
<evidence type="ECO:0000313" key="4">
    <source>
        <dbReference type="Proteomes" id="UP000234681"/>
    </source>
</evidence>
<sequence>MSFPVSDISQAYRSAPERTEDVWQKIQWCLVRNNHSQTCPQEQAFRLQQGLVTSSAEQMLQRLCGRVQEEVRALRLCPLEPVQDELLYARDLIKDAKNSRALFPSLCELGHVLANDGPVRQRLESVASEVSKAVDKELQVILESMVSLTQELCPVAMRVAEGHNKMLSNVAERVTVPRNFIRGALLEQAGQDIQNKLDEVKLSVVTYLTNSIVDEILQELYHSHKSLARHLTQLRTLSDPPGGAGPGQDPSSRGRGRSHDHEETDDELGTNIVSPSLQSLLSPESSP</sequence>
<feature type="region of interest" description="Disordered" evidence="1">
    <location>
        <begin position="235"/>
        <end position="287"/>
    </location>
</feature>
<protein>
    <submittedName>
        <fullName evidence="3">RCG23421, isoform CRA_c</fullName>
    </submittedName>
</protein>
<feature type="domain" description="CARMIL C-terminal" evidence="2">
    <location>
        <begin position="149"/>
        <end position="276"/>
    </location>
</feature>
<gene>
    <name evidence="3" type="ORF">rCG_23421</name>
</gene>
<proteinExistence type="predicted"/>
<name>A6KH01_RAT</name>
<dbReference type="AlphaFoldDB" id="A6KH01"/>